<dbReference type="AlphaFoldDB" id="A0A1C7NI42"/>
<protein>
    <submittedName>
        <fullName evidence="1">Transcription factor tau subunit</fullName>
    </submittedName>
</protein>
<dbReference type="SMART" id="SM00855">
    <property type="entry name" value="PGAM"/>
    <property type="match status" value="1"/>
</dbReference>
<organism evidence="1 2">
    <name type="scientific">Choanephora cucurbitarum</name>
    <dbReference type="NCBI Taxonomy" id="101091"/>
    <lineage>
        <taxon>Eukaryota</taxon>
        <taxon>Fungi</taxon>
        <taxon>Fungi incertae sedis</taxon>
        <taxon>Mucoromycota</taxon>
        <taxon>Mucoromycotina</taxon>
        <taxon>Mucoromycetes</taxon>
        <taxon>Mucorales</taxon>
        <taxon>Mucorineae</taxon>
        <taxon>Choanephoraceae</taxon>
        <taxon>Choanephoroideae</taxon>
        <taxon>Choanephora</taxon>
    </lineage>
</organism>
<gene>
    <name evidence="1" type="primary">TFC7_1</name>
    <name evidence="1" type="ORF">A0J61_03295</name>
</gene>
<evidence type="ECO:0000313" key="2">
    <source>
        <dbReference type="Proteomes" id="UP000093000"/>
    </source>
</evidence>
<dbReference type="CDD" id="cd07067">
    <property type="entry name" value="HP_PGM_like"/>
    <property type="match status" value="1"/>
</dbReference>
<dbReference type="Pfam" id="PF00300">
    <property type="entry name" value="His_Phos_1"/>
    <property type="match status" value="1"/>
</dbReference>
<dbReference type="PANTHER" id="PTHR16469">
    <property type="entry name" value="UBIQUITIN-ASSOCIATED AND SH3 DOMAIN-CONTAINING BA-RELATED"/>
    <property type="match status" value="1"/>
</dbReference>
<comment type="caution">
    <text evidence="1">The sequence shown here is derived from an EMBL/GenBank/DDBJ whole genome shotgun (WGS) entry which is preliminary data.</text>
</comment>
<dbReference type="EMBL" id="LUGH01000139">
    <property type="protein sequence ID" value="OBZ88660.1"/>
    <property type="molecule type" value="Genomic_DNA"/>
</dbReference>
<dbReference type="InParanoid" id="A0A1C7NI42"/>
<name>A0A1C7NI42_9FUNG</name>
<evidence type="ECO:0000313" key="1">
    <source>
        <dbReference type="EMBL" id="OBZ88660.1"/>
    </source>
</evidence>
<dbReference type="InterPro" id="IPR029033">
    <property type="entry name" value="His_PPase_superfam"/>
</dbReference>
<dbReference type="InterPro" id="IPR013078">
    <property type="entry name" value="His_Pase_superF_clade-1"/>
</dbReference>
<dbReference type="SUPFAM" id="SSF53254">
    <property type="entry name" value="Phosphoglycerate mutase-like"/>
    <property type="match status" value="1"/>
</dbReference>
<sequence>MGVKDIWVVRHGFREDWVNPDPPLPTGLPNDPPLSRVGRQQAKELADFLSDKSIDRIYSSPFYRVLETVRPFAEATETPVFVDYSMAEWYGKAHDHYLPPALLSELERLFPIQSHTSSIALPEGIETAHDCHVRVKRGIDQLLAKLNAEPHPPKTILLAGHAASAICAVRGLIGDANYPVRCGVCSLSHLVHQDGTWQLVANGDYRHLSEGEQRHWTFSGDVPDYEKK</sequence>
<keyword evidence="2" id="KW-1185">Reference proteome</keyword>
<dbReference type="InterPro" id="IPR051710">
    <property type="entry name" value="Phosphatase_SH3-domain"/>
</dbReference>
<accession>A0A1C7NI42</accession>
<dbReference type="STRING" id="101091.A0A1C7NI42"/>
<dbReference type="OrthoDB" id="414418at2759"/>
<proteinExistence type="predicted"/>
<dbReference type="PANTHER" id="PTHR16469:SF51">
    <property type="entry name" value="TRANSCRIPTION FACTOR TAU 55 KDA SUBUNIT"/>
    <property type="match status" value="1"/>
</dbReference>
<reference evidence="1 2" key="1">
    <citation type="submission" date="2016-03" db="EMBL/GenBank/DDBJ databases">
        <title>Choanephora cucurbitarum.</title>
        <authorList>
            <person name="Min B."/>
            <person name="Park H."/>
            <person name="Park J.-H."/>
            <person name="Shin H.-D."/>
            <person name="Choi I.-G."/>
        </authorList>
    </citation>
    <scope>NUCLEOTIDE SEQUENCE [LARGE SCALE GENOMIC DNA]</scope>
    <source>
        <strain evidence="1 2">KUS-F28377</strain>
    </source>
</reference>
<dbReference type="Proteomes" id="UP000093000">
    <property type="component" value="Unassembled WGS sequence"/>
</dbReference>
<dbReference type="Gene3D" id="3.40.50.1240">
    <property type="entry name" value="Phosphoglycerate mutase-like"/>
    <property type="match status" value="1"/>
</dbReference>